<evidence type="ECO:0000256" key="1">
    <source>
        <dbReference type="SAM" id="MobiDB-lite"/>
    </source>
</evidence>
<dbReference type="Proteomes" id="UP000536604">
    <property type="component" value="Unassembled WGS sequence"/>
</dbReference>
<sequence>MSAIPTAVQPLDRPADPAALVGTWVRAGDGRPDAVGVLVRVERLGRGFWSWELRTPAGPVRGSGSSAPAPVTEADARGARRRLRAARADLAEFGVGTPGSEHAAEDLDLLELQAAACP</sequence>
<feature type="region of interest" description="Disordered" evidence="1">
    <location>
        <begin position="55"/>
        <end position="80"/>
    </location>
</feature>
<gene>
    <name evidence="2" type="ORF">FHS13_003109</name>
</gene>
<evidence type="ECO:0000313" key="3">
    <source>
        <dbReference type="Proteomes" id="UP000536604"/>
    </source>
</evidence>
<reference evidence="2 3" key="1">
    <citation type="submission" date="2020-08" db="EMBL/GenBank/DDBJ databases">
        <title>Genomic Encyclopedia of Type Strains, Phase III (KMG-III): the genomes of soil and plant-associated and newly described type strains.</title>
        <authorList>
            <person name="Whitman W."/>
        </authorList>
    </citation>
    <scope>NUCLEOTIDE SEQUENCE [LARGE SCALE GENOMIC DNA]</scope>
    <source>
        <strain evidence="2 3">CECT 8712</strain>
    </source>
</reference>
<protein>
    <submittedName>
        <fullName evidence="2">Uncharacterized protein</fullName>
    </submittedName>
</protein>
<dbReference type="EMBL" id="JACHJO010000009">
    <property type="protein sequence ID" value="MBB6121141.1"/>
    <property type="molecule type" value="Genomic_DNA"/>
</dbReference>
<dbReference type="RefSeq" id="WP_184292606.1">
    <property type="nucleotide sequence ID" value="NZ_JACHJO010000009.1"/>
</dbReference>
<accession>A0A841IYB3</accession>
<dbReference type="AlphaFoldDB" id="A0A841IYB3"/>
<name>A0A841IYB3_9ACTN</name>
<comment type="caution">
    <text evidence="2">The sequence shown here is derived from an EMBL/GenBank/DDBJ whole genome shotgun (WGS) entry which is preliminary data.</text>
</comment>
<organism evidence="2 3">
    <name type="scientific">Nocardiopsis algeriensis</name>
    <dbReference type="NCBI Taxonomy" id="1478215"/>
    <lineage>
        <taxon>Bacteria</taxon>
        <taxon>Bacillati</taxon>
        <taxon>Actinomycetota</taxon>
        <taxon>Actinomycetes</taxon>
        <taxon>Streptosporangiales</taxon>
        <taxon>Nocardiopsidaceae</taxon>
        <taxon>Nocardiopsis</taxon>
    </lineage>
</organism>
<proteinExistence type="predicted"/>
<keyword evidence="3" id="KW-1185">Reference proteome</keyword>
<evidence type="ECO:0000313" key="2">
    <source>
        <dbReference type="EMBL" id="MBB6121141.1"/>
    </source>
</evidence>